<dbReference type="EMBL" id="JBBWWR010000013">
    <property type="protein sequence ID" value="KAK8955512.1"/>
    <property type="molecule type" value="Genomic_DNA"/>
</dbReference>
<keyword evidence="2" id="KW-1185">Reference proteome</keyword>
<evidence type="ECO:0000313" key="1">
    <source>
        <dbReference type="EMBL" id="KAK8955512.1"/>
    </source>
</evidence>
<reference evidence="1 2" key="1">
    <citation type="journal article" date="2022" name="Nat. Plants">
        <title>Genomes of leafy and leafless Platanthera orchids illuminate the evolution of mycoheterotrophy.</title>
        <authorList>
            <person name="Li M.H."/>
            <person name="Liu K.W."/>
            <person name="Li Z."/>
            <person name="Lu H.C."/>
            <person name="Ye Q.L."/>
            <person name="Zhang D."/>
            <person name="Wang J.Y."/>
            <person name="Li Y.F."/>
            <person name="Zhong Z.M."/>
            <person name="Liu X."/>
            <person name="Yu X."/>
            <person name="Liu D.K."/>
            <person name="Tu X.D."/>
            <person name="Liu B."/>
            <person name="Hao Y."/>
            <person name="Liao X.Y."/>
            <person name="Jiang Y.T."/>
            <person name="Sun W.H."/>
            <person name="Chen J."/>
            <person name="Chen Y.Q."/>
            <person name="Ai Y."/>
            <person name="Zhai J.W."/>
            <person name="Wu S.S."/>
            <person name="Zhou Z."/>
            <person name="Hsiao Y.Y."/>
            <person name="Wu W.L."/>
            <person name="Chen Y.Y."/>
            <person name="Lin Y.F."/>
            <person name="Hsu J.L."/>
            <person name="Li C.Y."/>
            <person name="Wang Z.W."/>
            <person name="Zhao X."/>
            <person name="Zhong W.Y."/>
            <person name="Ma X.K."/>
            <person name="Ma L."/>
            <person name="Huang J."/>
            <person name="Chen G.Z."/>
            <person name="Huang M.Z."/>
            <person name="Huang L."/>
            <person name="Peng D.H."/>
            <person name="Luo Y.B."/>
            <person name="Zou S.Q."/>
            <person name="Chen S.P."/>
            <person name="Lan S."/>
            <person name="Tsai W.C."/>
            <person name="Van de Peer Y."/>
            <person name="Liu Z.J."/>
        </authorList>
    </citation>
    <scope>NUCLEOTIDE SEQUENCE [LARGE SCALE GENOMIC DNA]</scope>
    <source>
        <strain evidence="1">Lor288</strain>
    </source>
</reference>
<accession>A0ABR2M085</accession>
<evidence type="ECO:0000313" key="2">
    <source>
        <dbReference type="Proteomes" id="UP001412067"/>
    </source>
</evidence>
<proteinExistence type="predicted"/>
<gene>
    <name evidence="1" type="ORF">KSP40_PGU007947</name>
</gene>
<protein>
    <submittedName>
        <fullName evidence="1">Uncharacterized protein</fullName>
    </submittedName>
</protein>
<dbReference type="Proteomes" id="UP001412067">
    <property type="component" value="Unassembled WGS sequence"/>
</dbReference>
<organism evidence="1 2">
    <name type="scientific">Platanthera guangdongensis</name>
    <dbReference type="NCBI Taxonomy" id="2320717"/>
    <lineage>
        <taxon>Eukaryota</taxon>
        <taxon>Viridiplantae</taxon>
        <taxon>Streptophyta</taxon>
        <taxon>Embryophyta</taxon>
        <taxon>Tracheophyta</taxon>
        <taxon>Spermatophyta</taxon>
        <taxon>Magnoliopsida</taxon>
        <taxon>Liliopsida</taxon>
        <taxon>Asparagales</taxon>
        <taxon>Orchidaceae</taxon>
        <taxon>Orchidoideae</taxon>
        <taxon>Orchideae</taxon>
        <taxon>Orchidinae</taxon>
        <taxon>Platanthera</taxon>
    </lineage>
</organism>
<comment type="caution">
    <text evidence="1">The sequence shown here is derived from an EMBL/GenBank/DDBJ whole genome shotgun (WGS) entry which is preliminary data.</text>
</comment>
<name>A0ABR2M085_9ASPA</name>
<sequence>MSSPTPAATAMSYWCYSCSRFVRVWPASKSHAPTATAVSSKLSPILLRPPPALTSTVP</sequence>